<dbReference type="InterPro" id="IPR041664">
    <property type="entry name" value="AAA_16"/>
</dbReference>
<evidence type="ECO:0000256" key="6">
    <source>
        <dbReference type="ARBA" id="ARBA00023242"/>
    </source>
</evidence>
<dbReference type="InterPro" id="IPR027417">
    <property type="entry name" value="P-loop_NTPase"/>
</dbReference>
<evidence type="ECO:0000259" key="8">
    <source>
        <dbReference type="Pfam" id="PF13191"/>
    </source>
</evidence>
<dbReference type="GO" id="GO:0006270">
    <property type="term" value="P:DNA replication initiation"/>
    <property type="evidence" value="ECO:0007669"/>
    <property type="project" value="TreeGrafter"/>
</dbReference>
<evidence type="ECO:0000259" key="10">
    <source>
        <dbReference type="Pfam" id="PF21639"/>
    </source>
</evidence>
<dbReference type="InterPro" id="IPR020796">
    <property type="entry name" value="ORC5"/>
</dbReference>
<gene>
    <name evidence="11" type="ORF">C2S53_000322</name>
</gene>
<accession>A0AAD4P8T1</accession>
<name>A0AAD4P8T1_PERFH</name>
<evidence type="ECO:0000256" key="4">
    <source>
        <dbReference type="ARBA" id="ARBA00022741"/>
    </source>
</evidence>
<feature type="domain" description="Orc1-like AAA ATPase" evidence="8">
    <location>
        <begin position="358"/>
        <end position="501"/>
    </location>
</feature>
<feature type="domain" description="ORC5 lid" evidence="10">
    <location>
        <begin position="572"/>
        <end position="624"/>
    </location>
</feature>
<dbReference type="InterPro" id="IPR047088">
    <property type="entry name" value="ORC5_C"/>
</dbReference>
<dbReference type="Pfam" id="PF13191">
    <property type="entry name" value="AAA_16"/>
    <property type="match status" value="1"/>
</dbReference>
<dbReference type="Pfam" id="PF14630">
    <property type="entry name" value="ORC5_C"/>
    <property type="match status" value="1"/>
</dbReference>
<dbReference type="AlphaFoldDB" id="A0AAD4P8T1"/>
<dbReference type="Gene3D" id="3.40.50.300">
    <property type="entry name" value="P-loop containing nucleotide triphosphate hydrolases"/>
    <property type="match status" value="1"/>
</dbReference>
<comment type="similarity">
    <text evidence="2">Belongs to the ORC5 family.</text>
</comment>
<dbReference type="InterPro" id="IPR048866">
    <property type="entry name" value="ORC5_lid"/>
</dbReference>
<reference evidence="11 12" key="1">
    <citation type="journal article" date="2021" name="Nat. Commun.">
        <title>Incipient diploidization of the medicinal plant Perilla within 10,000 years.</title>
        <authorList>
            <person name="Zhang Y."/>
            <person name="Shen Q."/>
            <person name="Leng L."/>
            <person name="Zhang D."/>
            <person name="Chen S."/>
            <person name="Shi Y."/>
            <person name="Ning Z."/>
            <person name="Chen S."/>
        </authorList>
    </citation>
    <scope>NUCLEOTIDE SEQUENCE [LARGE SCALE GENOMIC DNA]</scope>
    <source>
        <strain evidence="12">cv. PC099</strain>
    </source>
</reference>
<dbReference type="PANTHER" id="PTHR12705">
    <property type="entry name" value="ORIGIN RECOGNITION COMPLEX SUBUNIT 5"/>
    <property type="match status" value="1"/>
</dbReference>
<feature type="region of interest" description="Disordered" evidence="7">
    <location>
        <begin position="702"/>
        <end position="726"/>
    </location>
</feature>
<dbReference type="GO" id="GO:0003688">
    <property type="term" value="F:DNA replication origin binding"/>
    <property type="evidence" value="ECO:0007669"/>
    <property type="project" value="TreeGrafter"/>
</dbReference>
<dbReference type="FunFam" id="3.40.50.300:FF:002310">
    <property type="entry name" value="Origin of replication complex subunit 5"/>
    <property type="match status" value="1"/>
</dbReference>
<evidence type="ECO:0000256" key="5">
    <source>
        <dbReference type="ARBA" id="ARBA00022840"/>
    </source>
</evidence>
<evidence type="ECO:0000313" key="12">
    <source>
        <dbReference type="Proteomes" id="UP001190926"/>
    </source>
</evidence>
<evidence type="ECO:0000256" key="2">
    <source>
        <dbReference type="ARBA" id="ARBA00006269"/>
    </source>
</evidence>
<comment type="subcellular location">
    <subcellularLocation>
        <location evidence="1">Nucleus</location>
    </subcellularLocation>
</comment>
<evidence type="ECO:0000259" key="9">
    <source>
        <dbReference type="Pfam" id="PF14630"/>
    </source>
</evidence>
<feature type="region of interest" description="Disordered" evidence="7">
    <location>
        <begin position="295"/>
        <end position="327"/>
    </location>
</feature>
<dbReference type="EMBL" id="SDAM02000101">
    <property type="protein sequence ID" value="KAH6830007.1"/>
    <property type="molecule type" value="Genomic_DNA"/>
</dbReference>
<evidence type="ECO:0000256" key="3">
    <source>
        <dbReference type="ARBA" id="ARBA00022705"/>
    </source>
</evidence>
<keyword evidence="5" id="KW-0067">ATP-binding</keyword>
<organism evidence="11 12">
    <name type="scientific">Perilla frutescens var. hirtella</name>
    <name type="common">Perilla citriodora</name>
    <name type="synonym">Perilla setoyensis</name>
    <dbReference type="NCBI Taxonomy" id="608512"/>
    <lineage>
        <taxon>Eukaryota</taxon>
        <taxon>Viridiplantae</taxon>
        <taxon>Streptophyta</taxon>
        <taxon>Embryophyta</taxon>
        <taxon>Tracheophyta</taxon>
        <taxon>Spermatophyta</taxon>
        <taxon>Magnoliopsida</taxon>
        <taxon>eudicotyledons</taxon>
        <taxon>Gunneridae</taxon>
        <taxon>Pentapetalae</taxon>
        <taxon>asterids</taxon>
        <taxon>lamiids</taxon>
        <taxon>Lamiales</taxon>
        <taxon>Lamiaceae</taxon>
        <taxon>Nepetoideae</taxon>
        <taxon>Elsholtzieae</taxon>
        <taxon>Perilla</taxon>
    </lineage>
</organism>
<keyword evidence="4" id="KW-0547">Nucleotide-binding</keyword>
<keyword evidence="3" id="KW-0235">DNA replication</keyword>
<evidence type="ECO:0000256" key="1">
    <source>
        <dbReference type="ARBA" id="ARBA00004123"/>
    </source>
</evidence>
<feature type="compositionally biased region" description="Low complexity" evidence="7">
    <location>
        <begin position="312"/>
        <end position="321"/>
    </location>
</feature>
<proteinExistence type="inferred from homology"/>
<dbReference type="GO" id="GO:0005664">
    <property type="term" value="C:nuclear origin of replication recognition complex"/>
    <property type="evidence" value="ECO:0007669"/>
    <property type="project" value="TreeGrafter"/>
</dbReference>
<sequence length="838" mass="93422">MAENNEGEGISQKGNEWEVVALTESAYAAAPGPRNILDNIDSNSSGDVDSETARAMFMSGHFGLSPSVHENFPLEPEYKEKYSGVGIDLDVHQVMVQQGGKSVLKQEENLNIEGLIPDEFSGVPQYDEKYKNLSLSDLGDVASSKLIDREQGLYMAGKLSSYDAAAAGMPFMVDEGSGSAEAFESFDDAVNAEDDKFSEPSSLPCEAWWRRHADSLYGQAKSANPYWSLVVAAAVIGLVIIGRRWQRDRPQVFQLKSQLTLDSKGSHWILSPMTRLKDVTLGSGHSSYMGVSSLTEEMGKDDSPQVSRRATRSSSNTTPNSKVSQEASKATNLLQPLTIKDLVFHGKSINLDELINLFPGRRAQILELVKFLGPLNSPMIPLFAYGGASTGKTSIILSIFRHMKRPLIYCSCVSCYNPRILFESILNQLLLHRKNESGGYSSAKRCEKPSDFVNLLRETLTSLIDSLKKNTGKSSSKKSSSQVNGRMVYLIFDNLELVRDWDKSDTIIPLLFNLHNILKISEVGLIFISRASLDTFPSDTGFVEPFPVYFPDYTEDDLRQIFMRNQANPKLYSSFLDLVLRPFYRITRRVDELSTAFSPLFKKYCEPLGDLVNVPSEDMKRKLFSHLQPFISLSLNETFTISSQSLFKATANKDRNMRKSVTRKPGVYETLDEIDFHMSTSAKYLLISAFLASRNPATLDASLFDSTGGSDNRKRKRKVSEKSIDQKEMKEQEIVMKGPGTFPLERLLAIYQCIASVGEYLVDDEEQTDGLGDDGFDNGSMSDILLQLSSLCSANFITKGGSCPLEGSTRYRSIVSEDMVLKVARSLKFPLSKYLYRR</sequence>
<evidence type="ECO:0000313" key="11">
    <source>
        <dbReference type="EMBL" id="KAH6830007.1"/>
    </source>
</evidence>
<keyword evidence="6" id="KW-0539">Nucleus</keyword>
<dbReference type="PANTHER" id="PTHR12705:SF0">
    <property type="entry name" value="ORIGIN RECOGNITION COMPLEX SUBUNIT 5"/>
    <property type="match status" value="1"/>
</dbReference>
<feature type="domain" description="Origin recognition complex subunit 5 C-terminal" evidence="9">
    <location>
        <begin position="678"/>
        <end position="835"/>
    </location>
</feature>
<dbReference type="Pfam" id="PF21639">
    <property type="entry name" value="ORC5_lid"/>
    <property type="match status" value="1"/>
</dbReference>
<comment type="caution">
    <text evidence="11">The sequence shown here is derived from an EMBL/GenBank/DDBJ whole genome shotgun (WGS) entry which is preliminary data.</text>
</comment>
<keyword evidence="12" id="KW-1185">Reference proteome</keyword>
<dbReference type="SUPFAM" id="SSF52540">
    <property type="entry name" value="P-loop containing nucleoside triphosphate hydrolases"/>
    <property type="match status" value="1"/>
</dbReference>
<protein>
    <submittedName>
        <fullName evidence="11">Origin recognition complex protein 5</fullName>
    </submittedName>
</protein>
<evidence type="ECO:0000256" key="7">
    <source>
        <dbReference type="SAM" id="MobiDB-lite"/>
    </source>
</evidence>
<dbReference type="Proteomes" id="UP001190926">
    <property type="component" value="Unassembled WGS sequence"/>
</dbReference>